<dbReference type="Proteomes" id="UP000019373">
    <property type="component" value="Unassembled WGS sequence"/>
</dbReference>
<keyword evidence="2" id="KW-1185">Reference proteome</keyword>
<protein>
    <submittedName>
        <fullName evidence="1">Uncharacterized protein</fullName>
    </submittedName>
</protein>
<organism evidence="1 2">
    <name type="scientific">Endocarpon pusillum (strain Z07020 / HMAS-L-300199)</name>
    <name type="common">Lichen-forming fungus</name>
    <dbReference type="NCBI Taxonomy" id="1263415"/>
    <lineage>
        <taxon>Eukaryota</taxon>
        <taxon>Fungi</taxon>
        <taxon>Dikarya</taxon>
        <taxon>Ascomycota</taxon>
        <taxon>Pezizomycotina</taxon>
        <taxon>Eurotiomycetes</taxon>
        <taxon>Chaetothyriomycetidae</taxon>
        <taxon>Verrucariales</taxon>
        <taxon>Verrucariaceae</taxon>
        <taxon>Endocarpon</taxon>
    </lineage>
</organism>
<evidence type="ECO:0000313" key="1">
    <source>
        <dbReference type="EMBL" id="ERF75550.1"/>
    </source>
</evidence>
<accession>U1HXJ3</accession>
<evidence type="ECO:0000313" key="2">
    <source>
        <dbReference type="Proteomes" id="UP000019373"/>
    </source>
</evidence>
<proteinExistence type="predicted"/>
<sequence length="237" mass="26406">MSAQENIEMTCADNEERTHVARRMLPPWMMDGYPHRVQITEGRDPQTLQTQIAKVTPIPDYIEDLAKRFGDGFAAPRAKPVLHQGVFLMEVMKIFYSREVLYMNVDQLTATFRQHGARHVLLGSRPLVVFLYQTTYDLFGLIRIGPNLSGRPESQGGHGVGESVAVGAGYALSSLGEALYSDFCAESSKWFRSVINGSVPFKASGAELNVVEALPPVEESESKRFPFKFTHHHGPPL</sequence>
<gene>
    <name evidence="1" type="ORF">EPUS_09273</name>
</gene>
<name>U1HXJ3_ENDPU</name>
<dbReference type="RefSeq" id="XP_007787117.1">
    <property type="nucleotide sequence ID" value="XM_007788927.1"/>
</dbReference>
<dbReference type="GeneID" id="19244101"/>
<reference evidence="2" key="1">
    <citation type="journal article" date="2014" name="BMC Genomics">
        <title>Genome characteristics reveal the impact of lichenization on lichen-forming fungus Endocarpon pusillum Hedwig (Verrucariales, Ascomycota).</title>
        <authorList>
            <person name="Wang Y.-Y."/>
            <person name="Liu B."/>
            <person name="Zhang X.-Y."/>
            <person name="Zhou Q.-M."/>
            <person name="Zhang T."/>
            <person name="Li H."/>
            <person name="Yu Y.-F."/>
            <person name="Zhang X.-L."/>
            <person name="Hao X.-Y."/>
            <person name="Wang M."/>
            <person name="Wang L."/>
            <person name="Wei J.-C."/>
        </authorList>
    </citation>
    <scope>NUCLEOTIDE SEQUENCE [LARGE SCALE GENOMIC DNA]</scope>
    <source>
        <strain evidence="2">Z07020 / HMAS-L-300199</strain>
    </source>
</reference>
<dbReference type="EMBL" id="KE720808">
    <property type="protein sequence ID" value="ERF75550.1"/>
    <property type="molecule type" value="Genomic_DNA"/>
</dbReference>
<dbReference type="AlphaFoldDB" id="U1HXJ3"/>
<dbReference type="HOGENOM" id="CLU_1170635_0_0_1"/>